<dbReference type="SUPFAM" id="SSF103473">
    <property type="entry name" value="MFS general substrate transporter"/>
    <property type="match status" value="1"/>
</dbReference>
<dbReference type="InterPro" id="IPR036259">
    <property type="entry name" value="MFS_trans_sf"/>
</dbReference>
<dbReference type="PANTHER" id="PTHR43791:SF43">
    <property type="entry name" value="MAJOR FACILITATOR SUPERFAMILY (MFS) PROFILE DOMAIN-CONTAINING PROTEIN"/>
    <property type="match status" value="1"/>
</dbReference>
<feature type="transmembrane region" description="Helical" evidence="8">
    <location>
        <begin position="444"/>
        <end position="466"/>
    </location>
</feature>
<dbReference type="InterPro" id="IPR011701">
    <property type="entry name" value="MFS"/>
</dbReference>
<evidence type="ECO:0000256" key="7">
    <source>
        <dbReference type="SAM" id="MobiDB-lite"/>
    </source>
</evidence>
<dbReference type="Proteomes" id="UP001337655">
    <property type="component" value="Unassembled WGS sequence"/>
</dbReference>
<feature type="transmembrane region" description="Helical" evidence="8">
    <location>
        <begin position="247"/>
        <end position="270"/>
    </location>
</feature>
<reference evidence="10 11" key="1">
    <citation type="submission" date="2023-08" db="EMBL/GenBank/DDBJ databases">
        <title>Black Yeasts Isolated from many extreme environments.</title>
        <authorList>
            <person name="Coleine C."/>
            <person name="Stajich J.E."/>
            <person name="Selbmann L."/>
        </authorList>
    </citation>
    <scope>NUCLEOTIDE SEQUENCE [LARGE SCALE GENOMIC DNA]</scope>
    <source>
        <strain evidence="10 11">CCFEE 5935</strain>
    </source>
</reference>
<dbReference type="PROSITE" id="PS50850">
    <property type="entry name" value="MFS"/>
    <property type="match status" value="1"/>
</dbReference>
<dbReference type="FunFam" id="1.20.1250.20:FF:000065">
    <property type="entry name" value="Putative MFS pantothenate transporter"/>
    <property type="match status" value="1"/>
</dbReference>
<sequence length="508" mass="56986">MHSSTKDQTRDDGGMEMQPSPIDDMAINEVDEDLKQDEKPKTSKLKAIIWDTWDKSPEERKTVNKIDWFIMTYVCIAYFVKYLYSLNQPSVSKDEANTRYRDQVNVQNAYVSGMQEDLAMGGQDYNLMQTLFTSGYVVGNLASQLVLLKVRPSIWLPSLELIWSILVMGMAGAQNTNTILVLRFFIGLLEASAFPGILTLLGNWYTPAELGKRSVIFISTSSAGSMFSGYLQAGLYSGMDGVQGLAAWRWLFIFDGIIGIPVAIYGFFAVPDAPHNSRAKWLKPHQRQMAIERMDRVGRRPPAKLSLQTFKDVLSHWPIYLFPIAFACHVLAIRIYSYFLVYLEDTGRWSVEAVNSIPSGGFAFQIVIGLVYAWVSDYYKTRVPVICAACGVAMIGTIILSVYPEHNLAAMMAGWILTYGETGAGALIMTQVNEVCSFSSEHRVITIGWTEAFSYAMSAWVILFAYPSGQAPHFDYGFELATMFWAIEILAILAIGYCAKKYPMKLRD</sequence>
<dbReference type="Pfam" id="PF07690">
    <property type="entry name" value="MFS_1"/>
    <property type="match status" value="1"/>
</dbReference>
<feature type="transmembrane region" description="Helical" evidence="8">
    <location>
        <begin position="357"/>
        <end position="375"/>
    </location>
</feature>
<dbReference type="AlphaFoldDB" id="A0AAV9P3G4"/>
<evidence type="ECO:0000313" key="10">
    <source>
        <dbReference type="EMBL" id="KAK5166968.1"/>
    </source>
</evidence>
<accession>A0AAV9P3G4</accession>
<feature type="transmembrane region" description="Helical" evidence="8">
    <location>
        <begin position="409"/>
        <end position="432"/>
    </location>
</feature>
<evidence type="ECO:0000256" key="2">
    <source>
        <dbReference type="ARBA" id="ARBA00022448"/>
    </source>
</evidence>
<dbReference type="GO" id="GO:0022857">
    <property type="term" value="F:transmembrane transporter activity"/>
    <property type="evidence" value="ECO:0007669"/>
    <property type="project" value="InterPro"/>
</dbReference>
<evidence type="ECO:0000256" key="3">
    <source>
        <dbReference type="ARBA" id="ARBA00022692"/>
    </source>
</evidence>
<evidence type="ECO:0000256" key="6">
    <source>
        <dbReference type="ARBA" id="ARBA00037968"/>
    </source>
</evidence>
<keyword evidence="2" id="KW-0813">Transport</keyword>
<feature type="transmembrane region" description="Helical" evidence="8">
    <location>
        <begin position="382"/>
        <end position="403"/>
    </location>
</feature>
<feature type="transmembrane region" description="Helical" evidence="8">
    <location>
        <begin position="154"/>
        <end position="173"/>
    </location>
</feature>
<dbReference type="GeneID" id="89929033"/>
<protein>
    <recommendedName>
        <fullName evidence="9">Major facilitator superfamily (MFS) profile domain-containing protein</fullName>
    </recommendedName>
</protein>
<dbReference type="RefSeq" id="XP_064656776.1">
    <property type="nucleotide sequence ID" value="XM_064804934.1"/>
</dbReference>
<dbReference type="PANTHER" id="PTHR43791">
    <property type="entry name" value="PERMEASE-RELATED"/>
    <property type="match status" value="1"/>
</dbReference>
<evidence type="ECO:0000256" key="8">
    <source>
        <dbReference type="SAM" id="Phobius"/>
    </source>
</evidence>
<evidence type="ECO:0000256" key="4">
    <source>
        <dbReference type="ARBA" id="ARBA00022989"/>
    </source>
</evidence>
<evidence type="ECO:0000256" key="5">
    <source>
        <dbReference type="ARBA" id="ARBA00023136"/>
    </source>
</evidence>
<evidence type="ECO:0000313" key="11">
    <source>
        <dbReference type="Proteomes" id="UP001337655"/>
    </source>
</evidence>
<feature type="transmembrane region" description="Helical" evidence="8">
    <location>
        <begin position="214"/>
        <end position="235"/>
    </location>
</feature>
<evidence type="ECO:0000259" key="9">
    <source>
        <dbReference type="PROSITE" id="PS50850"/>
    </source>
</evidence>
<feature type="transmembrane region" description="Helical" evidence="8">
    <location>
        <begin position="66"/>
        <end position="84"/>
    </location>
</feature>
<organism evidence="10 11">
    <name type="scientific">Saxophila tyrrhenica</name>
    <dbReference type="NCBI Taxonomy" id="1690608"/>
    <lineage>
        <taxon>Eukaryota</taxon>
        <taxon>Fungi</taxon>
        <taxon>Dikarya</taxon>
        <taxon>Ascomycota</taxon>
        <taxon>Pezizomycotina</taxon>
        <taxon>Dothideomycetes</taxon>
        <taxon>Dothideomycetidae</taxon>
        <taxon>Mycosphaerellales</taxon>
        <taxon>Extremaceae</taxon>
        <taxon>Saxophila</taxon>
    </lineage>
</organism>
<keyword evidence="11" id="KW-1185">Reference proteome</keyword>
<feature type="region of interest" description="Disordered" evidence="7">
    <location>
        <begin position="1"/>
        <end position="39"/>
    </location>
</feature>
<feature type="domain" description="Major facilitator superfamily (MFS) profile" evidence="9">
    <location>
        <begin position="73"/>
        <end position="503"/>
    </location>
</feature>
<feature type="transmembrane region" description="Helical" evidence="8">
    <location>
        <begin position="179"/>
        <end position="202"/>
    </location>
</feature>
<comment type="similarity">
    <text evidence="6">Belongs to the major facilitator superfamily. Allantoate permease family.</text>
</comment>
<feature type="transmembrane region" description="Helical" evidence="8">
    <location>
        <begin position="317"/>
        <end position="337"/>
    </location>
</feature>
<dbReference type="GO" id="GO:0016020">
    <property type="term" value="C:membrane"/>
    <property type="evidence" value="ECO:0007669"/>
    <property type="project" value="UniProtKB-SubCell"/>
</dbReference>
<proteinExistence type="inferred from homology"/>
<name>A0AAV9P3G4_9PEZI</name>
<dbReference type="EMBL" id="JAVRRT010000012">
    <property type="protein sequence ID" value="KAK5166968.1"/>
    <property type="molecule type" value="Genomic_DNA"/>
</dbReference>
<feature type="compositionally biased region" description="Basic and acidic residues" evidence="7">
    <location>
        <begin position="1"/>
        <end position="13"/>
    </location>
</feature>
<comment type="caution">
    <text evidence="10">The sequence shown here is derived from an EMBL/GenBank/DDBJ whole genome shotgun (WGS) entry which is preliminary data.</text>
</comment>
<comment type="subcellular location">
    <subcellularLocation>
        <location evidence="1">Membrane</location>
        <topology evidence="1">Multi-pass membrane protein</topology>
    </subcellularLocation>
</comment>
<feature type="transmembrane region" description="Helical" evidence="8">
    <location>
        <begin position="478"/>
        <end position="499"/>
    </location>
</feature>
<dbReference type="Gene3D" id="1.20.1250.20">
    <property type="entry name" value="MFS general substrate transporter like domains"/>
    <property type="match status" value="2"/>
</dbReference>
<feature type="transmembrane region" description="Helical" evidence="8">
    <location>
        <begin position="127"/>
        <end position="147"/>
    </location>
</feature>
<keyword evidence="3 8" id="KW-0812">Transmembrane</keyword>
<keyword evidence="5 8" id="KW-0472">Membrane</keyword>
<dbReference type="InterPro" id="IPR020846">
    <property type="entry name" value="MFS_dom"/>
</dbReference>
<keyword evidence="4 8" id="KW-1133">Transmembrane helix</keyword>
<evidence type="ECO:0000256" key="1">
    <source>
        <dbReference type="ARBA" id="ARBA00004141"/>
    </source>
</evidence>
<gene>
    <name evidence="10" type="ORF">LTR77_007697</name>
</gene>